<protein>
    <recommendedName>
        <fullName evidence="3">Beta-lactamase</fullName>
    </recommendedName>
</protein>
<proteinExistence type="predicted"/>
<dbReference type="EMBL" id="JAQJJC010000014">
    <property type="protein sequence ID" value="MDN5114810.1"/>
    <property type="molecule type" value="Genomic_DNA"/>
</dbReference>
<dbReference type="Proteomes" id="UP001170713">
    <property type="component" value="Unassembled WGS sequence"/>
</dbReference>
<dbReference type="SUPFAM" id="SSF81901">
    <property type="entry name" value="HCP-like"/>
    <property type="match status" value="1"/>
</dbReference>
<dbReference type="InterPro" id="IPR011990">
    <property type="entry name" value="TPR-like_helical_dom_sf"/>
</dbReference>
<comment type="caution">
    <text evidence="1">The sequence shown here is derived from an EMBL/GenBank/DDBJ whole genome shotgun (WGS) entry which is preliminary data.</text>
</comment>
<dbReference type="PROSITE" id="PS51257">
    <property type="entry name" value="PROKAR_LIPOPROTEIN"/>
    <property type="match status" value="1"/>
</dbReference>
<accession>A0AAW7Q6E0</accession>
<evidence type="ECO:0008006" key="3">
    <source>
        <dbReference type="Google" id="ProtNLM"/>
    </source>
</evidence>
<evidence type="ECO:0000313" key="2">
    <source>
        <dbReference type="Proteomes" id="UP001170713"/>
    </source>
</evidence>
<reference evidence="1" key="2">
    <citation type="submission" date="2023-01" db="EMBL/GenBank/DDBJ databases">
        <authorList>
            <person name="Uljanovas D."/>
        </authorList>
    </citation>
    <scope>NUCLEOTIDE SEQUENCE</scope>
    <source>
        <strain evidence="1">W48</strain>
    </source>
</reference>
<dbReference type="AlphaFoldDB" id="A0AAW7Q6E0"/>
<dbReference type="RefSeq" id="WP_301343189.1">
    <property type="nucleotide sequence ID" value="NZ_JAPZDO010000011.1"/>
</dbReference>
<gene>
    <name evidence="1" type="ORF">PJV88_09240</name>
</gene>
<reference evidence="1" key="1">
    <citation type="journal article" date="2023" name="Microorganisms">
        <title>Genomic Characterization of Arcobacter butzleri Strains Isolated from Various Sources in Lithuania.</title>
        <authorList>
            <person name="Uljanovas D."/>
            <person name="Golz G."/>
            <person name="Fleischmann S."/>
            <person name="Kudirkiene E."/>
            <person name="Kasetiene N."/>
            <person name="Grineviciene A."/>
            <person name="Tamuleviciene E."/>
            <person name="Aksomaitiene J."/>
            <person name="Alter T."/>
            <person name="Malakauskas M."/>
        </authorList>
    </citation>
    <scope>NUCLEOTIDE SEQUENCE</scope>
    <source>
        <strain evidence="1">W48</strain>
    </source>
</reference>
<sequence>MKNLILGIVLIFTLIGCASKKDYKDFTIEDMKNDCYGKDEFKSCYRLGNQYLKENNKKEALYYFSQGCFSFYNSGIRKDKKSCLIEAEIIKNDEKFYDSELNKSNMGRVGDYYYNDGDFTKAYEYYQEYFKYKSILLGQTEYDNEVYYKMSQIILKGTDNVSKDIKLSEIYYIKSLQFEIIILLDKAIRKHQILKKIFPTIEVDTEISADGKILNTIITTIPKDENISSKVYKLLQEHNFNPIPKEYNLQQIKVNKVTLKTNANQK</sequence>
<dbReference type="Gene3D" id="1.25.40.10">
    <property type="entry name" value="Tetratricopeptide repeat domain"/>
    <property type="match status" value="1"/>
</dbReference>
<organism evidence="1 2">
    <name type="scientific">Aliarcobacter butzleri</name>
    <dbReference type="NCBI Taxonomy" id="28197"/>
    <lineage>
        <taxon>Bacteria</taxon>
        <taxon>Pseudomonadati</taxon>
        <taxon>Campylobacterota</taxon>
        <taxon>Epsilonproteobacteria</taxon>
        <taxon>Campylobacterales</taxon>
        <taxon>Arcobacteraceae</taxon>
        <taxon>Aliarcobacter</taxon>
    </lineage>
</organism>
<evidence type="ECO:0000313" key="1">
    <source>
        <dbReference type="EMBL" id="MDN5114810.1"/>
    </source>
</evidence>
<name>A0AAW7Q6E0_9BACT</name>